<dbReference type="SUPFAM" id="SSF52283">
    <property type="entry name" value="Formate/glycerate dehydrogenase catalytic domain-like"/>
    <property type="match status" value="1"/>
</dbReference>
<organism evidence="7 8">
    <name type="scientific">Roseiconus lacunae</name>
    <dbReference type="NCBI Taxonomy" id="2605694"/>
    <lineage>
        <taxon>Bacteria</taxon>
        <taxon>Pseudomonadati</taxon>
        <taxon>Planctomycetota</taxon>
        <taxon>Planctomycetia</taxon>
        <taxon>Pirellulales</taxon>
        <taxon>Pirellulaceae</taxon>
        <taxon>Roseiconus</taxon>
    </lineage>
</organism>
<evidence type="ECO:0000256" key="1">
    <source>
        <dbReference type="ARBA" id="ARBA00005854"/>
    </source>
</evidence>
<evidence type="ECO:0000259" key="5">
    <source>
        <dbReference type="Pfam" id="PF00389"/>
    </source>
</evidence>
<dbReference type="Gene3D" id="3.40.50.720">
    <property type="entry name" value="NAD(P)-binding Rossmann-like Domain"/>
    <property type="match status" value="2"/>
</dbReference>
<accession>A0ABT7PRD6</accession>
<dbReference type="EC" id="1.1.1.28" evidence="7"/>
<dbReference type="Pfam" id="PF00389">
    <property type="entry name" value="2-Hacid_dh"/>
    <property type="match status" value="1"/>
</dbReference>
<dbReference type="PROSITE" id="PS00671">
    <property type="entry name" value="D_2_HYDROXYACID_DH_3"/>
    <property type="match status" value="1"/>
</dbReference>
<comment type="caution">
    <text evidence="7">The sequence shown here is derived from an EMBL/GenBank/DDBJ whole genome shotgun (WGS) entry which is preliminary data.</text>
</comment>
<evidence type="ECO:0000259" key="6">
    <source>
        <dbReference type="Pfam" id="PF02826"/>
    </source>
</evidence>
<dbReference type="Proteomes" id="UP001239462">
    <property type="component" value="Unassembled WGS sequence"/>
</dbReference>
<evidence type="ECO:0000256" key="2">
    <source>
        <dbReference type="ARBA" id="ARBA00023002"/>
    </source>
</evidence>
<proteinExistence type="inferred from homology"/>
<gene>
    <name evidence="7" type="ORF">QTN89_26600</name>
</gene>
<evidence type="ECO:0000256" key="3">
    <source>
        <dbReference type="ARBA" id="ARBA00023027"/>
    </source>
</evidence>
<dbReference type="InterPro" id="IPR058205">
    <property type="entry name" value="D-LDH-like"/>
</dbReference>
<feature type="domain" description="D-isomer specific 2-hydroxyacid dehydrogenase NAD-binding" evidence="6">
    <location>
        <begin position="109"/>
        <end position="293"/>
    </location>
</feature>
<dbReference type="EMBL" id="JASZZN010000030">
    <property type="protein sequence ID" value="MDM4019052.1"/>
    <property type="molecule type" value="Genomic_DNA"/>
</dbReference>
<dbReference type="SUPFAM" id="SSF51735">
    <property type="entry name" value="NAD(P)-binding Rossmann-fold domains"/>
    <property type="match status" value="1"/>
</dbReference>
<reference evidence="7 8" key="1">
    <citation type="submission" date="2023-06" db="EMBL/GenBank/DDBJ databases">
        <title>Roseiconus lacunae JC819 isolated from Gulf of Mannar region, Tamil Nadu.</title>
        <authorList>
            <person name="Pk S."/>
            <person name="Ch S."/>
            <person name="Ch V.R."/>
        </authorList>
    </citation>
    <scope>NUCLEOTIDE SEQUENCE [LARGE SCALE GENOMIC DNA]</scope>
    <source>
        <strain evidence="7 8">JC819</strain>
    </source>
</reference>
<dbReference type="InterPro" id="IPR006140">
    <property type="entry name" value="D-isomer_DH_NAD-bd"/>
</dbReference>
<keyword evidence="2 4" id="KW-0560">Oxidoreductase</keyword>
<dbReference type="InterPro" id="IPR006139">
    <property type="entry name" value="D-isomer_2_OHA_DH_cat_dom"/>
</dbReference>
<sequence length="332" mass="36564">MRVAVFSTKSYDKEFLESANEGRHELTFLETRLTGGTAALASGHDAVCLFVNDEASGENLQILADLGVRLITLRSAGFNHVDLEKADERNLTVARVPAYSPHAVAEHTVALMLTLNRKIHRAHNRVREANFSLEGLLGFDMRGRTVGVVGTGVIGQATIKILQGFGCHVIAYDPFPSDDADFQYVDLPTLFSSSDIITLHCPLTPETFHLIDAESIAQMQRGVMLINTSRGALVETQAVIDGLKRGDIGYLGLDVYEEEADLFFENLSGDIIQDDQFMRLTTFPNVVITGHQAFFTEEALSAIAKTTLNNVSDFETGEIPEKNIVSVNQYRR</sequence>
<dbReference type="PANTHER" id="PTHR43026">
    <property type="entry name" value="2-HYDROXYACID DEHYDROGENASE HOMOLOG 1-RELATED"/>
    <property type="match status" value="1"/>
</dbReference>
<dbReference type="GO" id="GO:0008720">
    <property type="term" value="F:D-lactate dehydrogenase (NAD+) activity"/>
    <property type="evidence" value="ECO:0007669"/>
    <property type="project" value="UniProtKB-EC"/>
</dbReference>
<protein>
    <submittedName>
        <fullName evidence="7">2-hydroxyacid dehydrogenase</fullName>
        <ecNumber evidence="7">1.1.1.28</ecNumber>
    </submittedName>
</protein>
<dbReference type="Pfam" id="PF02826">
    <property type="entry name" value="2-Hacid_dh_C"/>
    <property type="match status" value="1"/>
</dbReference>
<keyword evidence="8" id="KW-1185">Reference proteome</keyword>
<dbReference type="RefSeq" id="WP_230779625.1">
    <property type="nucleotide sequence ID" value="NZ_JAJMQV010000185.1"/>
</dbReference>
<dbReference type="PROSITE" id="PS00670">
    <property type="entry name" value="D_2_HYDROXYACID_DH_2"/>
    <property type="match status" value="1"/>
</dbReference>
<evidence type="ECO:0000313" key="8">
    <source>
        <dbReference type="Proteomes" id="UP001239462"/>
    </source>
</evidence>
<dbReference type="PANTHER" id="PTHR43026:SF1">
    <property type="entry name" value="2-HYDROXYACID DEHYDROGENASE HOMOLOG 1-RELATED"/>
    <property type="match status" value="1"/>
</dbReference>
<dbReference type="CDD" id="cd12183">
    <property type="entry name" value="LDH_like_2"/>
    <property type="match status" value="1"/>
</dbReference>
<name>A0ABT7PRD6_9BACT</name>
<feature type="domain" description="D-isomer specific 2-hydroxyacid dehydrogenase catalytic" evidence="5">
    <location>
        <begin position="3"/>
        <end position="323"/>
    </location>
</feature>
<dbReference type="InterPro" id="IPR029753">
    <property type="entry name" value="D-isomer_DH_CS"/>
</dbReference>
<comment type="similarity">
    <text evidence="1 4">Belongs to the D-isomer specific 2-hydroxyacid dehydrogenase family.</text>
</comment>
<dbReference type="InterPro" id="IPR036291">
    <property type="entry name" value="NAD(P)-bd_dom_sf"/>
</dbReference>
<evidence type="ECO:0000256" key="4">
    <source>
        <dbReference type="RuleBase" id="RU003719"/>
    </source>
</evidence>
<keyword evidence="3" id="KW-0520">NAD</keyword>
<evidence type="ECO:0000313" key="7">
    <source>
        <dbReference type="EMBL" id="MDM4019052.1"/>
    </source>
</evidence>